<keyword evidence="3" id="KW-1185">Reference proteome</keyword>
<dbReference type="Proteomes" id="UP000030755">
    <property type="component" value="Unassembled WGS sequence"/>
</dbReference>
<dbReference type="CDD" id="cd22966">
    <property type="entry name" value="DD_DYDC-like"/>
    <property type="match status" value="1"/>
</dbReference>
<gene>
    <name evidence="2" type="ORF">O9G_003561</name>
</gene>
<dbReference type="AlphaFoldDB" id="A0A075AZY7"/>
<evidence type="ECO:0000256" key="1">
    <source>
        <dbReference type="SAM" id="MobiDB-lite"/>
    </source>
</evidence>
<feature type="compositionally biased region" description="Basic and acidic residues" evidence="1">
    <location>
        <begin position="72"/>
        <end position="103"/>
    </location>
</feature>
<dbReference type="Gene3D" id="1.20.890.10">
    <property type="entry name" value="cAMP-dependent protein kinase regulatory subunit, dimerization-anchoring domain"/>
    <property type="match status" value="1"/>
</dbReference>
<feature type="region of interest" description="Disordered" evidence="1">
    <location>
        <begin position="72"/>
        <end position="151"/>
    </location>
</feature>
<sequence>MDVDYLKQTVALPLKKAILQTTIVQPVDPIEFMAQYLLSHTKYEKARDLETTVKKDFQTRLNDIHELKKIHNRKNAELSTEEKPESSDVLVENEKHLIDESKPDTVTIESPKENTEELEEAVIESSLSNKDSRVAQDEQVNPDAEESAQDV</sequence>
<organism evidence="2 3">
    <name type="scientific">Rozella allomycis (strain CSF55)</name>
    <dbReference type="NCBI Taxonomy" id="988480"/>
    <lineage>
        <taxon>Eukaryota</taxon>
        <taxon>Fungi</taxon>
        <taxon>Fungi incertae sedis</taxon>
        <taxon>Cryptomycota</taxon>
        <taxon>Cryptomycota incertae sedis</taxon>
        <taxon>Rozella</taxon>
    </lineage>
</organism>
<evidence type="ECO:0000313" key="3">
    <source>
        <dbReference type="Proteomes" id="UP000030755"/>
    </source>
</evidence>
<dbReference type="InterPro" id="IPR007858">
    <property type="entry name" value="Dpy-30_motif"/>
</dbReference>
<accession>A0A075AZY7</accession>
<dbReference type="Pfam" id="PF05186">
    <property type="entry name" value="Dpy-30"/>
    <property type="match status" value="1"/>
</dbReference>
<dbReference type="InterPro" id="IPR049630">
    <property type="entry name" value="DYDC-like_DD"/>
</dbReference>
<proteinExistence type="predicted"/>
<name>A0A075AZY7_ROZAC</name>
<evidence type="ECO:0000313" key="2">
    <source>
        <dbReference type="EMBL" id="EPZ35843.1"/>
    </source>
</evidence>
<dbReference type="HOGENOM" id="CLU_1732519_0_0_1"/>
<reference evidence="2 3" key="1">
    <citation type="journal article" date="2013" name="Curr. Biol.">
        <title>Shared signatures of parasitism and phylogenomics unite Cryptomycota and microsporidia.</title>
        <authorList>
            <person name="James T.Y."/>
            <person name="Pelin A."/>
            <person name="Bonen L."/>
            <person name="Ahrendt S."/>
            <person name="Sain D."/>
            <person name="Corradi N."/>
            <person name="Stajich J.E."/>
        </authorList>
    </citation>
    <scope>NUCLEOTIDE SEQUENCE [LARGE SCALE GENOMIC DNA]</scope>
    <source>
        <strain evidence="2 3">CSF55</strain>
    </source>
</reference>
<dbReference type="EMBL" id="KE560735">
    <property type="protein sequence ID" value="EPZ35843.1"/>
    <property type="molecule type" value="Genomic_DNA"/>
</dbReference>
<dbReference type="OrthoDB" id="432281at2759"/>
<protein>
    <submittedName>
        <fullName evidence="2">Uncharacterized protein</fullName>
    </submittedName>
</protein>